<sequence>MSHFRNTCIRSGNLKALMLLCTTSVAPELPVCVVFCHKPNSFFLREQPFLSESCNLAVVGAS</sequence>
<reference evidence="1 2" key="1">
    <citation type="journal article" date="2017" name="G3 (Bethesda)">
        <title>The Physical Genome Mapping of Anopheles albimanus Corrected Scaffold Misassemblies and Identified Interarm Rearrangements in Genus Anopheles.</title>
        <authorList>
            <person name="Artemov G.N."/>
            <person name="Peery A.N."/>
            <person name="Jiang X."/>
            <person name="Tu Z."/>
            <person name="Stegniy V.N."/>
            <person name="Sharakhova M.V."/>
            <person name="Sharakhov I.V."/>
        </authorList>
    </citation>
    <scope>NUCLEOTIDE SEQUENCE [LARGE SCALE GENOMIC DNA]</scope>
    <source>
        <strain evidence="1 2">ALBI9_A</strain>
    </source>
</reference>
<dbReference type="AlphaFoldDB" id="A0A182FZ44"/>
<protein>
    <submittedName>
        <fullName evidence="1">Uncharacterized protein</fullName>
    </submittedName>
</protein>
<organism evidence="1 2">
    <name type="scientific">Anopheles albimanus</name>
    <name type="common">New world malaria mosquito</name>
    <dbReference type="NCBI Taxonomy" id="7167"/>
    <lineage>
        <taxon>Eukaryota</taxon>
        <taxon>Metazoa</taxon>
        <taxon>Ecdysozoa</taxon>
        <taxon>Arthropoda</taxon>
        <taxon>Hexapoda</taxon>
        <taxon>Insecta</taxon>
        <taxon>Pterygota</taxon>
        <taxon>Neoptera</taxon>
        <taxon>Endopterygota</taxon>
        <taxon>Diptera</taxon>
        <taxon>Nematocera</taxon>
        <taxon>Culicoidea</taxon>
        <taxon>Culicidae</taxon>
        <taxon>Anophelinae</taxon>
        <taxon>Anopheles</taxon>
    </lineage>
</organism>
<name>A0A182FZ44_ANOAL</name>
<proteinExistence type="predicted"/>
<dbReference type="Proteomes" id="UP000069272">
    <property type="component" value="Chromosome 2R"/>
</dbReference>
<dbReference type="VEuPathDB" id="VectorBase:AALB014867"/>
<accession>A0A182FZ44</accession>
<reference evidence="1" key="2">
    <citation type="submission" date="2022-08" db="UniProtKB">
        <authorList>
            <consortium name="EnsemblMetazoa"/>
        </authorList>
    </citation>
    <scope>IDENTIFICATION</scope>
    <source>
        <strain evidence="1">STECLA/ALBI9_A</strain>
    </source>
</reference>
<dbReference type="EnsemblMetazoa" id="AALB014867-RA">
    <property type="protein sequence ID" value="AALB014867-PA"/>
    <property type="gene ID" value="AALB014867"/>
</dbReference>
<keyword evidence="2" id="KW-1185">Reference proteome</keyword>
<evidence type="ECO:0000313" key="2">
    <source>
        <dbReference type="Proteomes" id="UP000069272"/>
    </source>
</evidence>
<evidence type="ECO:0000313" key="1">
    <source>
        <dbReference type="EnsemblMetazoa" id="AALB014867-PA"/>
    </source>
</evidence>